<evidence type="ECO:0000313" key="2">
    <source>
        <dbReference type="EMBL" id="ATL48280.1"/>
    </source>
</evidence>
<dbReference type="PANTHER" id="PTHR30441:SF8">
    <property type="entry name" value="DUF748 DOMAIN-CONTAINING PROTEIN"/>
    <property type="match status" value="1"/>
</dbReference>
<name>A0A291QWH3_9BACT</name>
<dbReference type="GO" id="GO:0005886">
    <property type="term" value="C:plasma membrane"/>
    <property type="evidence" value="ECO:0007669"/>
    <property type="project" value="TreeGrafter"/>
</dbReference>
<organism evidence="2 3">
    <name type="scientific">Chitinophaga caeni</name>
    <dbReference type="NCBI Taxonomy" id="2029983"/>
    <lineage>
        <taxon>Bacteria</taxon>
        <taxon>Pseudomonadati</taxon>
        <taxon>Bacteroidota</taxon>
        <taxon>Chitinophagia</taxon>
        <taxon>Chitinophagales</taxon>
        <taxon>Chitinophagaceae</taxon>
        <taxon>Chitinophaga</taxon>
    </lineage>
</organism>
<keyword evidence="3" id="KW-1185">Reference proteome</keyword>
<evidence type="ECO:0000313" key="3">
    <source>
        <dbReference type="Proteomes" id="UP000220133"/>
    </source>
</evidence>
<keyword evidence="1" id="KW-0812">Transmembrane</keyword>
<dbReference type="AlphaFoldDB" id="A0A291QWH3"/>
<dbReference type="EMBL" id="CP023777">
    <property type="protein sequence ID" value="ATL48280.1"/>
    <property type="molecule type" value="Genomic_DNA"/>
</dbReference>
<dbReference type="InterPro" id="IPR052894">
    <property type="entry name" value="AsmA-related"/>
</dbReference>
<dbReference type="GO" id="GO:0090313">
    <property type="term" value="P:regulation of protein targeting to membrane"/>
    <property type="evidence" value="ECO:0007669"/>
    <property type="project" value="TreeGrafter"/>
</dbReference>
<reference evidence="2 3" key="1">
    <citation type="submission" date="2017-10" db="EMBL/GenBank/DDBJ databases">
        <title>Paenichitinophaga pekingensis gen. nov., sp. nov., isolated from activated sludge.</title>
        <authorList>
            <person name="Jin D."/>
            <person name="Kong X."/>
            <person name="Deng Y."/>
            <person name="Bai Z."/>
        </authorList>
    </citation>
    <scope>NUCLEOTIDE SEQUENCE [LARGE SCALE GENOMIC DNA]</scope>
    <source>
        <strain evidence="2 3">13</strain>
    </source>
</reference>
<feature type="transmembrane region" description="Helical" evidence="1">
    <location>
        <begin position="7"/>
        <end position="30"/>
    </location>
</feature>
<keyword evidence="1" id="KW-0472">Membrane</keyword>
<evidence type="ECO:0000256" key="1">
    <source>
        <dbReference type="SAM" id="Phobius"/>
    </source>
</evidence>
<gene>
    <name evidence="2" type="ORF">COR50_14515</name>
</gene>
<sequence length="808" mass="91727">MKKWLKLLIWIIGVSIGLIIILWLGLALIIQQQKKALLSQINDKLNEELEANVTIADIEPTLLRSFPNISVALIDVSIKDSLWNSHRRSLLEVKNIFLKVNTFSILKKKIDIKEVSFEDGQVYLYTDSTGYTNTSAFKLKDAADAGQPKKNRLLDIQHLVFKDMQLFIEHVPRHKYFHIDIKSMSGEVIPKDSVLDIRLVNDIHLPNIEFNQEKGSFFKDKRLWGKLYLKYHTPSQLMEVPQQDIHIDMQTYNITGSFSFLKDHKNWQLYIIANKLPFQEGLSILSSNISSKLDTIEFEKPLDIRASLNGILRYPDTPLIHVQWQTLNNNLLVKGSPLTDCSFHGEFYNEVVPGLGHNDPNSMIRIEDMKAKYFGVPFQADSVTIHNLTQPVLKALFRSSFRLSNLNELTAGTFKFDSGHATALLRYEGGILPSDTIIPTINGNLNLENGAFEYLPRNIKVQRCNVILNFKDTDLYMDNFILQTKSSKLALNGIIKNITTLYFNAPEKALISWNIESPKVDLNEFKFLLAQRKKITPARKHQVMSRFTKQLDAFLDASNVEMDVNIDEVNYRHFKAANVHSFVGINQDAITLKKLGVQHAGGKILVDGKIGLGQSQNPFNLDASIQQVHINQLFYAFENFGIDALTSNNLKGIFSANANITGKIKDNGELLPHSFFGKIKFDLRKGALLNFGPLEDISKFIFKKRNLDNVEFERIQNTLELKGDKIIIPPMQISSSAINLDVEGVYGIVKGTDIYMTVPLRNPKKDEGLSKEEKAKRRNKGIVLHLHATDDGQDDGKVKIKLGKKKDK</sequence>
<proteinExistence type="predicted"/>
<dbReference type="KEGG" id="cbae:COR50_14515"/>
<protein>
    <recommendedName>
        <fullName evidence="4">AsmA family protein</fullName>
    </recommendedName>
</protein>
<dbReference type="OrthoDB" id="1489065at2"/>
<keyword evidence="1" id="KW-1133">Transmembrane helix</keyword>
<evidence type="ECO:0008006" key="4">
    <source>
        <dbReference type="Google" id="ProtNLM"/>
    </source>
</evidence>
<dbReference type="Proteomes" id="UP000220133">
    <property type="component" value="Chromosome"/>
</dbReference>
<dbReference type="PANTHER" id="PTHR30441">
    <property type="entry name" value="DUF748 DOMAIN-CONTAINING PROTEIN"/>
    <property type="match status" value="1"/>
</dbReference>
<accession>A0A291QWH3</accession>
<dbReference type="RefSeq" id="WP_098194654.1">
    <property type="nucleotide sequence ID" value="NZ_CP023777.1"/>
</dbReference>